<name>A0ABS0IMZ4_9BACT</name>
<feature type="signal peptide" evidence="2">
    <location>
        <begin position="1"/>
        <end position="18"/>
    </location>
</feature>
<sequence>MKLSSRSALALLLGTALAGSLSSCDYQWTPGDNAQFRHGFNNAPGWHKVDVNRDSINYKQETNPAAGVGSAAAIATGTVQEQIDSAPAGRSAAAGQSASGTMAPVGKATTGNGVKTDQPQTKPQPK</sequence>
<feature type="compositionally biased region" description="Polar residues" evidence="1">
    <location>
        <begin position="109"/>
        <end position="126"/>
    </location>
</feature>
<proteinExistence type="predicted"/>
<dbReference type="RefSeq" id="WP_196284071.1">
    <property type="nucleotide sequence ID" value="NZ_JADQDQ010000016.1"/>
</dbReference>
<dbReference type="EMBL" id="JADQDQ010000016">
    <property type="protein sequence ID" value="MBF9239721.1"/>
    <property type="molecule type" value="Genomic_DNA"/>
</dbReference>
<evidence type="ECO:0008006" key="5">
    <source>
        <dbReference type="Google" id="ProtNLM"/>
    </source>
</evidence>
<evidence type="ECO:0000256" key="2">
    <source>
        <dbReference type="SAM" id="SignalP"/>
    </source>
</evidence>
<protein>
    <recommendedName>
        <fullName evidence="5">Lipoprotein</fullName>
    </recommendedName>
</protein>
<reference evidence="3 4" key="1">
    <citation type="submission" date="2020-11" db="EMBL/GenBank/DDBJ databases">
        <authorList>
            <person name="Kim M.K."/>
        </authorList>
    </citation>
    <scope>NUCLEOTIDE SEQUENCE [LARGE SCALE GENOMIC DNA]</scope>
    <source>
        <strain evidence="3 4">BT683</strain>
    </source>
</reference>
<feature type="compositionally biased region" description="Low complexity" evidence="1">
    <location>
        <begin position="82"/>
        <end position="103"/>
    </location>
</feature>
<dbReference type="PROSITE" id="PS51257">
    <property type="entry name" value="PROKAR_LIPOPROTEIN"/>
    <property type="match status" value="1"/>
</dbReference>
<evidence type="ECO:0000313" key="3">
    <source>
        <dbReference type="EMBL" id="MBF9239721.1"/>
    </source>
</evidence>
<gene>
    <name evidence="3" type="ORF">I2I05_20175</name>
</gene>
<comment type="caution">
    <text evidence="3">The sequence shown here is derived from an EMBL/GenBank/DDBJ whole genome shotgun (WGS) entry which is preliminary data.</text>
</comment>
<accession>A0ABS0IMZ4</accession>
<keyword evidence="4" id="KW-1185">Reference proteome</keyword>
<feature type="chain" id="PRO_5046114162" description="Lipoprotein" evidence="2">
    <location>
        <begin position="19"/>
        <end position="126"/>
    </location>
</feature>
<evidence type="ECO:0000256" key="1">
    <source>
        <dbReference type="SAM" id="MobiDB-lite"/>
    </source>
</evidence>
<keyword evidence="2" id="KW-0732">Signal</keyword>
<dbReference type="Proteomes" id="UP000597617">
    <property type="component" value="Unassembled WGS sequence"/>
</dbReference>
<feature type="region of interest" description="Disordered" evidence="1">
    <location>
        <begin position="82"/>
        <end position="126"/>
    </location>
</feature>
<organism evidence="3 4">
    <name type="scientific">Hymenobacter jeongseonensis</name>
    <dbReference type="NCBI Taxonomy" id="2791027"/>
    <lineage>
        <taxon>Bacteria</taxon>
        <taxon>Pseudomonadati</taxon>
        <taxon>Bacteroidota</taxon>
        <taxon>Cytophagia</taxon>
        <taxon>Cytophagales</taxon>
        <taxon>Hymenobacteraceae</taxon>
        <taxon>Hymenobacter</taxon>
    </lineage>
</organism>
<evidence type="ECO:0000313" key="4">
    <source>
        <dbReference type="Proteomes" id="UP000597617"/>
    </source>
</evidence>